<reference evidence="3 4" key="1">
    <citation type="journal article" date="2019" name="Gigascience">
        <title>Whole-genome sequence of the oriental lung fluke Paragonimus westermani.</title>
        <authorList>
            <person name="Oey H."/>
            <person name="Zakrzewski M."/>
            <person name="Narain K."/>
            <person name="Devi K.R."/>
            <person name="Agatsuma T."/>
            <person name="Nawaratna S."/>
            <person name="Gobert G.N."/>
            <person name="Jones M.K."/>
            <person name="Ragan M.A."/>
            <person name="McManus D.P."/>
            <person name="Krause L."/>
        </authorList>
    </citation>
    <scope>NUCLEOTIDE SEQUENCE [LARGE SCALE GENOMIC DNA]</scope>
    <source>
        <strain evidence="3 4">IND2009</strain>
    </source>
</reference>
<evidence type="ECO:0000259" key="2">
    <source>
        <dbReference type="PROSITE" id="PS50252"/>
    </source>
</evidence>
<dbReference type="GO" id="GO:0045893">
    <property type="term" value="P:positive regulation of DNA-templated transcription"/>
    <property type="evidence" value="ECO:0007669"/>
    <property type="project" value="InterPro"/>
</dbReference>
<keyword evidence="1" id="KW-0238">DNA-binding</keyword>
<dbReference type="Gene3D" id="2.60.40.820">
    <property type="entry name" value="Transcription factor, T-box"/>
    <property type="match status" value="1"/>
</dbReference>
<feature type="domain" description="T-box" evidence="2">
    <location>
        <begin position="383"/>
        <end position="406"/>
    </location>
</feature>
<keyword evidence="1" id="KW-0539">Nucleus</keyword>
<sequence length="406" mass="43760">MAFNLPFPPYAVQQLLNRPQLTLHTSDDTNEVGIHPPPLLMSTSDVPLMPNSTLGTSTNGLQTFTSIVKQSYSNPPLPLQKKSLRTTPTVRCTTWEKQLAHLSSKLFSMPLATAATTNTKINSSNGVGSLDSTNAMLSQKLRDLNELPTGLDLLTGMKDYSSPPSEVDLSSFTVDRNLENDLTPYSSPKDLKSTFRIPPKPSNSVNLGISLDGKTSHTSSSMKTMATMAAAALAAGLKLPPFRGTISKADPSSEAHIPPTTSSSNDYSGFMSAAAAAAATAAAAAAMSYHQQMTSTPHNTAAILNQSNTSQPHTQNLPNQHSPTIMSMIGHTIEELSQLPDFRQTSSSFMMVPPRSNSQSNVSMFGSCELMDRSDVNRPKVELVDKFLWDKFHVQGTEMVITKSGR</sequence>
<evidence type="ECO:0000313" key="4">
    <source>
        <dbReference type="Proteomes" id="UP000324629"/>
    </source>
</evidence>
<evidence type="ECO:0000256" key="1">
    <source>
        <dbReference type="PROSITE-ProRule" id="PRU00201"/>
    </source>
</evidence>
<comment type="caution">
    <text evidence="3">The sequence shown here is derived from an EMBL/GenBank/DDBJ whole genome shotgun (WGS) entry which is preliminary data.</text>
</comment>
<accession>A0A5J4NPC6</accession>
<organism evidence="3 4">
    <name type="scientific">Paragonimus westermani</name>
    <dbReference type="NCBI Taxonomy" id="34504"/>
    <lineage>
        <taxon>Eukaryota</taxon>
        <taxon>Metazoa</taxon>
        <taxon>Spiralia</taxon>
        <taxon>Lophotrochozoa</taxon>
        <taxon>Platyhelminthes</taxon>
        <taxon>Trematoda</taxon>
        <taxon>Digenea</taxon>
        <taxon>Plagiorchiida</taxon>
        <taxon>Troglotremata</taxon>
        <taxon>Troglotrematidae</taxon>
        <taxon>Paragonimus</taxon>
    </lineage>
</organism>
<dbReference type="Proteomes" id="UP000324629">
    <property type="component" value="Unassembled WGS sequence"/>
</dbReference>
<dbReference type="AlphaFoldDB" id="A0A5J4NPC6"/>
<dbReference type="GO" id="GO:0003700">
    <property type="term" value="F:DNA-binding transcription factor activity"/>
    <property type="evidence" value="ECO:0007669"/>
    <property type="project" value="InterPro"/>
</dbReference>
<keyword evidence="4" id="KW-1185">Reference proteome</keyword>
<gene>
    <name evidence="3" type="ORF">DEA37_0006226</name>
</gene>
<dbReference type="EMBL" id="QNGE01001519">
    <property type="protein sequence ID" value="KAA3677402.1"/>
    <property type="molecule type" value="Genomic_DNA"/>
</dbReference>
<proteinExistence type="predicted"/>
<dbReference type="GO" id="GO:0003677">
    <property type="term" value="F:DNA binding"/>
    <property type="evidence" value="ECO:0007669"/>
    <property type="project" value="UniProtKB-UniRule"/>
</dbReference>
<comment type="caution">
    <text evidence="1">Lacks conserved residue(s) required for the propagation of feature annotation.</text>
</comment>
<comment type="subcellular location">
    <subcellularLocation>
        <location evidence="1">Nucleus</location>
    </subcellularLocation>
</comment>
<dbReference type="GO" id="GO:0005634">
    <property type="term" value="C:nucleus"/>
    <property type="evidence" value="ECO:0007669"/>
    <property type="project" value="UniProtKB-SubCell"/>
</dbReference>
<dbReference type="InterPro" id="IPR036960">
    <property type="entry name" value="T-box_sf"/>
</dbReference>
<dbReference type="InterPro" id="IPR046360">
    <property type="entry name" value="T-box_DNA-bd"/>
</dbReference>
<protein>
    <recommendedName>
        <fullName evidence="2">T-box domain-containing protein</fullName>
    </recommendedName>
</protein>
<evidence type="ECO:0000313" key="3">
    <source>
        <dbReference type="EMBL" id="KAA3677402.1"/>
    </source>
</evidence>
<dbReference type="PROSITE" id="PS50252">
    <property type="entry name" value="TBOX_3"/>
    <property type="match status" value="1"/>
</dbReference>
<name>A0A5J4NPC6_9TREM</name>